<evidence type="ECO:0000313" key="8">
    <source>
        <dbReference type="EMBL" id="MET1491997.1"/>
    </source>
</evidence>
<gene>
    <name evidence="5 8" type="primary">trmA</name>
    <name evidence="8" type="ORF">ABVT11_19310</name>
</gene>
<sequence>MFQPVNDPQAYEAQLAVKLAGFRKDFAAFGLPEPAVFRSAPVHYRQRAEFRIWHEADGIHYAMFDPAEPKRPVLMETFPVAAESICDLMPRLKAAITARPELKRRIFQVNFLATLSGEMLVTLLYHRALDAAWETAARELAAELGVLVIGRSLKQKIVLERDWLLERLTVNGRPLSYQQIEGAFSQPNAGMNQHMLGWACRQAEELGGDLMELYCGNGNFTVALAPHFGRVLATEMSKSSVRAAHHNLQTNDIDNVTMVRMAAEEISDAMARVRPFTRLKDVDLDSYRFSTLFVDPPRAGLDDNTLQFARGFDSILYISCNPQTLRDNVAALIDTHEIAASAVFDQFPWTHHLECGLLLNRRAA</sequence>
<organism evidence="8 9">
    <name type="scientific">Uliginosibacterium paludis</name>
    <dbReference type="NCBI Taxonomy" id="1615952"/>
    <lineage>
        <taxon>Bacteria</taxon>
        <taxon>Pseudomonadati</taxon>
        <taxon>Pseudomonadota</taxon>
        <taxon>Betaproteobacteria</taxon>
        <taxon>Rhodocyclales</taxon>
        <taxon>Zoogloeaceae</taxon>
        <taxon>Uliginosibacterium</taxon>
    </lineage>
</organism>
<dbReference type="PANTHER" id="PTHR47790:SF2">
    <property type="entry name" value="TRNA_TMRNA (URACIL-C(5))-METHYLTRANSFERASE"/>
    <property type="match status" value="1"/>
</dbReference>
<dbReference type="RefSeq" id="WP_345930169.1">
    <property type="nucleotide sequence ID" value="NZ_JBDIVF010000015.1"/>
</dbReference>
<dbReference type="PROSITE" id="PS01230">
    <property type="entry name" value="TRMA_1"/>
    <property type="match status" value="1"/>
</dbReference>
<dbReference type="InterPro" id="IPR011869">
    <property type="entry name" value="TrmA_MeTrfase"/>
</dbReference>
<dbReference type="Gene3D" id="2.40.50.1070">
    <property type="match status" value="1"/>
</dbReference>
<comment type="catalytic activity">
    <reaction evidence="5">
        <text>uridine(341) in tmRNA + S-adenosyl-L-methionine = 5-methyluridine(341) in tmRNA + S-adenosyl-L-homocysteine + H(+)</text>
        <dbReference type="Rhea" id="RHEA:43612"/>
        <dbReference type="Rhea" id="RHEA-COMP:10630"/>
        <dbReference type="Rhea" id="RHEA-COMP:10631"/>
        <dbReference type="ChEBI" id="CHEBI:15378"/>
        <dbReference type="ChEBI" id="CHEBI:57856"/>
        <dbReference type="ChEBI" id="CHEBI:59789"/>
        <dbReference type="ChEBI" id="CHEBI:65315"/>
        <dbReference type="ChEBI" id="CHEBI:74447"/>
    </reaction>
</comment>
<feature type="binding site" evidence="5 6">
    <location>
        <position position="214"/>
    </location>
    <ligand>
        <name>S-adenosyl-L-methionine</name>
        <dbReference type="ChEBI" id="CHEBI:59789"/>
    </ligand>
</feature>
<evidence type="ECO:0000256" key="3">
    <source>
        <dbReference type="ARBA" id="ARBA00022691"/>
    </source>
</evidence>
<dbReference type="GO" id="GO:0030697">
    <property type="term" value="F:tRNA (uracil(54)-C5)-methyltransferase activity, S-adenosyl methionine-dependent"/>
    <property type="evidence" value="ECO:0007669"/>
    <property type="project" value="UniProtKB-EC"/>
</dbReference>
<dbReference type="EC" id="2.1.1.35" evidence="5"/>
<dbReference type="InterPro" id="IPR029063">
    <property type="entry name" value="SAM-dependent_MTases_sf"/>
</dbReference>
<dbReference type="Proteomes" id="UP001548590">
    <property type="component" value="Unassembled WGS sequence"/>
</dbReference>
<feature type="binding site" evidence="5">
    <location>
        <position position="219"/>
    </location>
    <ligand>
        <name>S-adenosyl-L-methionine</name>
        <dbReference type="ChEBI" id="CHEBI:59789"/>
    </ligand>
</feature>
<dbReference type="SUPFAM" id="SSF53335">
    <property type="entry name" value="S-adenosyl-L-methionine-dependent methyltransferases"/>
    <property type="match status" value="1"/>
</dbReference>
<feature type="active site" evidence="7">
    <location>
        <position position="320"/>
    </location>
</feature>
<keyword evidence="9" id="KW-1185">Reference proteome</keyword>
<dbReference type="PANTHER" id="PTHR47790">
    <property type="entry name" value="TRNA/TMRNA (URACIL-C(5))-METHYLTRANSFERASE"/>
    <property type="match status" value="1"/>
</dbReference>
<proteinExistence type="inferred from homology"/>
<dbReference type="InterPro" id="IPR010280">
    <property type="entry name" value="U5_MeTrfase_fam"/>
</dbReference>
<keyword evidence="3 5" id="KW-0949">S-adenosyl-L-methionine</keyword>
<dbReference type="Pfam" id="PF05958">
    <property type="entry name" value="tRNA_U5-meth_tr"/>
    <property type="match status" value="1"/>
</dbReference>
<comment type="caution">
    <text evidence="8">The sequence shown here is derived from an EMBL/GenBank/DDBJ whole genome shotgun (WGS) entry which is preliminary data.</text>
</comment>
<reference evidence="8 9" key="1">
    <citation type="submission" date="2024-07" db="EMBL/GenBank/DDBJ databases">
        <title>Uliginosibacterium paludis KCTC:42655.</title>
        <authorList>
            <person name="Kim M.K."/>
        </authorList>
    </citation>
    <scope>NUCLEOTIDE SEQUENCE [LARGE SCALE GENOMIC DNA]</scope>
    <source>
        <strain evidence="8 9">KCTC 42655</strain>
    </source>
</reference>
<dbReference type="GO" id="GO:0032259">
    <property type="term" value="P:methylation"/>
    <property type="evidence" value="ECO:0007669"/>
    <property type="project" value="UniProtKB-KW"/>
</dbReference>
<feature type="active site" description="Proton acceptor" evidence="5">
    <location>
        <position position="354"/>
    </location>
</feature>
<dbReference type="PROSITE" id="PS01231">
    <property type="entry name" value="TRMA_2"/>
    <property type="match status" value="1"/>
</dbReference>
<keyword evidence="4 5" id="KW-0819">tRNA processing</keyword>
<evidence type="ECO:0000313" key="9">
    <source>
        <dbReference type="Proteomes" id="UP001548590"/>
    </source>
</evidence>
<comment type="function">
    <text evidence="5">Dual-specificity methyltransferase that catalyzes the formation of 5-methyluridine at position 54 (m5U54) in all tRNAs, and that of position 341 (m5U341) in tmRNA (transfer-mRNA).</text>
</comment>
<protein>
    <recommendedName>
        <fullName evidence="5">tRNA/tmRNA (uracil-C(5))-methyltransferase</fullName>
        <ecNumber evidence="5">2.1.1.35</ecNumber>
    </recommendedName>
    <alternativeName>
        <fullName evidence="5">tRNA (uracil(54)-C(5))-methyltransferase</fullName>
    </alternativeName>
    <alternativeName>
        <fullName evidence="5">tRNA(m5U54)-methyltransferase</fullName>
        <shortName evidence="5">RUMT</shortName>
    </alternativeName>
    <alternativeName>
        <fullName evidence="5">tmRNA (uracil(341)-C(5))-methyltransferase</fullName>
    </alternativeName>
</protein>
<comment type="catalytic activity">
    <reaction evidence="5">
        <text>uridine(54) in tRNA + S-adenosyl-L-methionine = 5-methyluridine(54) in tRNA + S-adenosyl-L-homocysteine + H(+)</text>
        <dbReference type="Rhea" id="RHEA:42712"/>
        <dbReference type="Rhea" id="RHEA-COMP:10167"/>
        <dbReference type="Rhea" id="RHEA-COMP:10193"/>
        <dbReference type="ChEBI" id="CHEBI:15378"/>
        <dbReference type="ChEBI" id="CHEBI:57856"/>
        <dbReference type="ChEBI" id="CHEBI:59789"/>
        <dbReference type="ChEBI" id="CHEBI:65315"/>
        <dbReference type="ChEBI" id="CHEBI:74447"/>
        <dbReference type="EC" id="2.1.1.35"/>
    </reaction>
</comment>
<feature type="binding site" evidence="5 6">
    <location>
        <position position="295"/>
    </location>
    <ligand>
        <name>S-adenosyl-L-methionine</name>
        <dbReference type="ChEBI" id="CHEBI:59789"/>
    </ligand>
</feature>
<comment type="similarity">
    <text evidence="5">Belongs to the class I-like SAM-binding methyltransferase superfamily. RNA M5U methyltransferase family. TrmA subfamily.</text>
</comment>
<keyword evidence="2 5" id="KW-0808">Transferase</keyword>
<evidence type="ECO:0000256" key="6">
    <source>
        <dbReference type="PROSITE-ProRule" id="PRU01024"/>
    </source>
</evidence>
<dbReference type="Gene3D" id="3.40.50.150">
    <property type="entry name" value="Vaccinia Virus protein VP39"/>
    <property type="match status" value="1"/>
</dbReference>
<dbReference type="InterPro" id="IPR030391">
    <property type="entry name" value="MeTrfase_TrmA_CS"/>
</dbReference>
<dbReference type="PROSITE" id="PS51687">
    <property type="entry name" value="SAM_MT_RNA_M5U"/>
    <property type="match status" value="1"/>
</dbReference>
<name>A0ABV2CW82_9RHOO</name>
<accession>A0ABV2CW82</accession>
<feature type="binding site" evidence="5 6">
    <location>
        <position position="235"/>
    </location>
    <ligand>
        <name>S-adenosyl-L-methionine</name>
        <dbReference type="ChEBI" id="CHEBI:59789"/>
    </ligand>
</feature>
<evidence type="ECO:0000256" key="5">
    <source>
        <dbReference type="HAMAP-Rule" id="MF_01011"/>
    </source>
</evidence>
<evidence type="ECO:0000256" key="2">
    <source>
        <dbReference type="ARBA" id="ARBA00022679"/>
    </source>
</evidence>
<evidence type="ECO:0000256" key="4">
    <source>
        <dbReference type="ARBA" id="ARBA00022694"/>
    </source>
</evidence>
<evidence type="ECO:0000256" key="1">
    <source>
        <dbReference type="ARBA" id="ARBA00022603"/>
    </source>
</evidence>
<dbReference type="InterPro" id="IPR030390">
    <property type="entry name" value="MeTrfase_TrmA_AS"/>
</dbReference>
<dbReference type="EMBL" id="JBEWLZ010000018">
    <property type="protein sequence ID" value="MET1491997.1"/>
    <property type="molecule type" value="Genomic_DNA"/>
</dbReference>
<evidence type="ECO:0000256" key="7">
    <source>
        <dbReference type="PROSITE-ProRule" id="PRU10015"/>
    </source>
</evidence>
<keyword evidence="1 5" id="KW-0489">Methyltransferase</keyword>
<feature type="active site" description="Nucleophile" evidence="5 6">
    <location>
        <position position="320"/>
    </location>
</feature>
<feature type="binding site" evidence="5 6">
    <location>
        <position position="186"/>
    </location>
    <ligand>
        <name>S-adenosyl-L-methionine</name>
        <dbReference type="ChEBI" id="CHEBI:59789"/>
    </ligand>
</feature>
<dbReference type="HAMAP" id="MF_01011">
    <property type="entry name" value="RNA_methyltr_TrmA"/>
    <property type="match status" value="1"/>
</dbReference>
<dbReference type="NCBIfam" id="TIGR02143">
    <property type="entry name" value="trmA_only"/>
    <property type="match status" value="1"/>
</dbReference>